<accession>A0ABU1FLZ8</accession>
<dbReference type="Proteomes" id="UP001260072">
    <property type="component" value="Unassembled WGS sequence"/>
</dbReference>
<evidence type="ECO:0000259" key="2">
    <source>
        <dbReference type="Pfam" id="PF04892"/>
    </source>
</evidence>
<reference evidence="4" key="1">
    <citation type="submission" date="2023-07" db="EMBL/GenBank/DDBJ databases">
        <title>Description of three actinobacteria isolated from air of manufacturing shop in a pharmaceutical factory.</title>
        <authorList>
            <person name="Zhang D.-F."/>
        </authorList>
    </citation>
    <scope>NUCLEOTIDE SEQUENCE [LARGE SCALE GENOMIC DNA]</scope>
    <source>
        <strain evidence="4">CCTCC AB 2011122</strain>
    </source>
</reference>
<dbReference type="RefSeq" id="WP_310521163.1">
    <property type="nucleotide sequence ID" value="NZ_BAABBS010000001.1"/>
</dbReference>
<gene>
    <name evidence="3" type="ORF">RH861_12030</name>
</gene>
<dbReference type="EMBL" id="JAVKGS010000003">
    <property type="protein sequence ID" value="MDR5692789.1"/>
    <property type="molecule type" value="Genomic_DNA"/>
</dbReference>
<proteinExistence type="predicted"/>
<feature type="transmembrane region" description="Helical" evidence="1">
    <location>
        <begin position="56"/>
        <end position="74"/>
    </location>
</feature>
<keyword evidence="1" id="KW-0812">Transmembrane</keyword>
<keyword evidence="1" id="KW-1133">Transmembrane helix</keyword>
<evidence type="ECO:0000313" key="3">
    <source>
        <dbReference type="EMBL" id="MDR5692789.1"/>
    </source>
</evidence>
<keyword evidence="1" id="KW-0472">Membrane</keyword>
<feature type="transmembrane region" description="Helical" evidence="1">
    <location>
        <begin position="113"/>
        <end position="137"/>
    </location>
</feature>
<keyword evidence="4" id="KW-1185">Reference proteome</keyword>
<evidence type="ECO:0000256" key="1">
    <source>
        <dbReference type="SAM" id="Phobius"/>
    </source>
</evidence>
<dbReference type="Pfam" id="PF04892">
    <property type="entry name" value="VanZ"/>
    <property type="match status" value="1"/>
</dbReference>
<protein>
    <submittedName>
        <fullName evidence="3">VanZ family protein</fullName>
    </submittedName>
</protein>
<evidence type="ECO:0000313" key="4">
    <source>
        <dbReference type="Proteomes" id="UP001260072"/>
    </source>
</evidence>
<comment type="caution">
    <text evidence="3">The sequence shown here is derived from an EMBL/GenBank/DDBJ whole genome shotgun (WGS) entry which is preliminary data.</text>
</comment>
<dbReference type="InterPro" id="IPR006976">
    <property type="entry name" value="VanZ-like"/>
</dbReference>
<organism evidence="3 4">
    <name type="scientific">Agromyces indicus</name>
    <dbReference type="NCBI Taxonomy" id="758919"/>
    <lineage>
        <taxon>Bacteria</taxon>
        <taxon>Bacillati</taxon>
        <taxon>Actinomycetota</taxon>
        <taxon>Actinomycetes</taxon>
        <taxon>Micrococcales</taxon>
        <taxon>Microbacteriaceae</taxon>
        <taxon>Agromyces</taxon>
    </lineage>
</organism>
<name>A0ABU1FLZ8_9MICO</name>
<feature type="transmembrane region" description="Helical" evidence="1">
    <location>
        <begin position="81"/>
        <end position="101"/>
    </location>
</feature>
<feature type="domain" description="VanZ-like" evidence="2">
    <location>
        <begin position="12"/>
        <end position="128"/>
    </location>
</feature>
<sequence length="151" mass="16035">MRPLRPAPVLLVLYVALVLWATLGPVPWAGHGYQAPDGVLDWRIWFDADTWTSGTRTEFILNVLMFVPLGALLARTMRRAPLLVVTAVAVGLGVIIELTQIGMVDRISDPRDVVANAGGALVGVLIARGVAALAGAFSSPSPARARAQRTS</sequence>